<gene>
    <name evidence="1" type="ORF">SDC9_46011</name>
</gene>
<protein>
    <submittedName>
        <fullName evidence="1">Uncharacterized protein</fullName>
    </submittedName>
</protein>
<reference evidence="1" key="1">
    <citation type="submission" date="2019-08" db="EMBL/GenBank/DDBJ databases">
        <authorList>
            <person name="Kucharzyk K."/>
            <person name="Murdoch R.W."/>
            <person name="Higgins S."/>
            <person name="Loffler F."/>
        </authorList>
    </citation>
    <scope>NUCLEOTIDE SEQUENCE</scope>
</reference>
<name>A0A644W8I6_9ZZZZ</name>
<evidence type="ECO:0000313" key="1">
    <source>
        <dbReference type="EMBL" id="MPL99790.1"/>
    </source>
</evidence>
<dbReference type="EMBL" id="VSSQ01000689">
    <property type="protein sequence ID" value="MPL99790.1"/>
    <property type="molecule type" value="Genomic_DNA"/>
</dbReference>
<accession>A0A644W8I6</accession>
<organism evidence="1">
    <name type="scientific">bioreactor metagenome</name>
    <dbReference type="NCBI Taxonomy" id="1076179"/>
    <lineage>
        <taxon>unclassified sequences</taxon>
        <taxon>metagenomes</taxon>
        <taxon>ecological metagenomes</taxon>
    </lineage>
</organism>
<dbReference type="AlphaFoldDB" id="A0A644W8I6"/>
<dbReference type="SUPFAM" id="SSF117074">
    <property type="entry name" value="Hypothetical protein PA1324"/>
    <property type="match status" value="1"/>
</dbReference>
<sequence length="151" mass="16830">MYSGMKRIKNTGPALVTFLQKRLVFMLTLGVIAGLSACEQEEGFGGTSSVSGKIYALDYNTELTELTGQFYAPDEDVFIVFGDDIVYADKTSTFYDGTYRFDNLRKGSYTVYAYSKDTTGNPDIDKFAVLQSFEITSNRQDVILPDITIVK</sequence>
<comment type="caution">
    <text evidence="1">The sequence shown here is derived from an EMBL/GenBank/DDBJ whole genome shotgun (WGS) entry which is preliminary data.</text>
</comment>
<proteinExistence type="predicted"/>